<dbReference type="PANTHER" id="PTHR13604:SF0">
    <property type="entry name" value="ABASIC SITE PROCESSING PROTEIN HMCES"/>
    <property type="match status" value="1"/>
</dbReference>
<evidence type="ECO:0000256" key="1">
    <source>
        <dbReference type="ARBA" id="ARBA00008136"/>
    </source>
</evidence>
<keyword evidence="7" id="KW-0456">Lyase</keyword>
<dbReference type="GO" id="GO:0006508">
    <property type="term" value="P:proteolysis"/>
    <property type="evidence" value="ECO:0007669"/>
    <property type="project" value="UniProtKB-KW"/>
</dbReference>
<dbReference type="GO" id="GO:0106300">
    <property type="term" value="P:protein-DNA covalent cross-linking repair"/>
    <property type="evidence" value="ECO:0007669"/>
    <property type="project" value="InterPro"/>
</dbReference>
<protein>
    <recommendedName>
        <fullName evidence="8">Abasic site processing protein</fullName>
        <ecNumber evidence="8">3.4.-.-</ecNumber>
    </recommendedName>
</protein>
<dbReference type="EMBL" id="RKMF01000002">
    <property type="protein sequence ID" value="ROZ64692.1"/>
    <property type="molecule type" value="Genomic_DNA"/>
</dbReference>
<evidence type="ECO:0000256" key="6">
    <source>
        <dbReference type="ARBA" id="ARBA00023125"/>
    </source>
</evidence>
<dbReference type="Pfam" id="PF02586">
    <property type="entry name" value="SRAP"/>
    <property type="match status" value="1"/>
</dbReference>
<dbReference type="InterPro" id="IPR036590">
    <property type="entry name" value="SRAP-like"/>
</dbReference>
<keyword evidence="4 8" id="KW-0378">Hydrolase</keyword>
<keyword evidence="10" id="KW-1185">Reference proteome</keyword>
<evidence type="ECO:0000256" key="4">
    <source>
        <dbReference type="ARBA" id="ARBA00022801"/>
    </source>
</evidence>
<comment type="caution">
    <text evidence="9">The sequence shown here is derived from an EMBL/GenBank/DDBJ whole genome shotgun (WGS) entry which is preliminary data.</text>
</comment>
<gene>
    <name evidence="9" type="ORF">EDL96_02290</name>
</gene>
<dbReference type="AlphaFoldDB" id="A0A3N3ZSX6"/>
<dbReference type="OrthoDB" id="9782620at2"/>
<dbReference type="GO" id="GO:0016829">
    <property type="term" value="F:lyase activity"/>
    <property type="evidence" value="ECO:0007669"/>
    <property type="project" value="UniProtKB-KW"/>
</dbReference>
<keyword evidence="5" id="KW-0190">Covalent protein-DNA linkage</keyword>
<keyword evidence="6" id="KW-0238">DNA-binding</keyword>
<dbReference type="PANTHER" id="PTHR13604">
    <property type="entry name" value="DC12-RELATED"/>
    <property type="match status" value="1"/>
</dbReference>
<evidence type="ECO:0000256" key="8">
    <source>
        <dbReference type="RuleBase" id="RU364100"/>
    </source>
</evidence>
<accession>A0A3N3ZSX6</accession>
<sequence>MCGRYVIARSVDDLLFEVGAVPGAPLRGTDTSAVRENWNVAPTAEVPVVLERIAGDDDETPGAVLRELHVARWGLVPGWAKDPSIGVRAFNARSETVVDKPMFRSAVRHRRCAVPANGYYEWRKRLGPDGAPVKATKGAPAKQPYYVHPQHDGATVWFAGLYEWWQEPSGSWLLSCSILTTDAPSPEAEEPVLQELGALHDRLPIALNRSTLEDWLDPAADSKDEAVGLVERVRAEADMVAATWQLHAVGSEVGNVRNNTPDLVAPVQALF</sequence>
<organism evidence="9 10">
    <name type="scientific">Kocuria soli</name>
    <dbReference type="NCBI Taxonomy" id="2485125"/>
    <lineage>
        <taxon>Bacteria</taxon>
        <taxon>Bacillati</taxon>
        <taxon>Actinomycetota</taxon>
        <taxon>Actinomycetes</taxon>
        <taxon>Micrococcales</taxon>
        <taxon>Micrococcaceae</taxon>
        <taxon>Kocuria</taxon>
    </lineage>
</organism>
<dbReference type="EC" id="3.4.-.-" evidence="8"/>
<dbReference type="GO" id="GO:0008233">
    <property type="term" value="F:peptidase activity"/>
    <property type="evidence" value="ECO:0007669"/>
    <property type="project" value="UniProtKB-KW"/>
</dbReference>
<dbReference type="Gene3D" id="3.90.1680.10">
    <property type="entry name" value="SOS response associated peptidase-like"/>
    <property type="match status" value="1"/>
</dbReference>
<comment type="similarity">
    <text evidence="1 8">Belongs to the SOS response-associated peptidase family.</text>
</comment>
<keyword evidence="2 8" id="KW-0645">Protease</keyword>
<reference evidence="9 10" key="1">
    <citation type="submission" date="2018-10" db="EMBL/GenBank/DDBJ databases">
        <title>Kocuria sp. M5W7-7, whole genome shotgun sequence.</title>
        <authorList>
            <person name="Tuo L."/>
        </authorList>
    </citation>
    <scope>NUCLEOTIDE SEQUENCE [LARGE SCALE GENOMIC DNA]</scope>
    <source>
        <strain evidence="9 10">M5W7-7</strain>
    </source>
</reference>
<dbReference type="InterPro" id="IPR003738">
    <property type="entry name" value="SRAP"/>
</dbReference>
<evidence type="ECO:0000256" key="2">
    <source>
        <dbReference type="ARBA" id="ARBA00022670"/>
    </source>
</evidence>
<dbReference type="Proteomes" id="UP000270616">
    <property type="component" value="Unassembled WGS sequence"/>
</dbReference>
<dbReference type="RefSeq" id="WP_123824035.1">
    <property type="nucleotide sequence ID" value="NZ_RKMF01000002.1"/>
</dbReference>
<proteinExistence type="inferred from homology"/>
<dbReference type="GO" id="GO:0003697">
    <property type="term" value="F:single-stranded DNA binding"/>
    <property type="evidence" value="ECO:0007669"/>
    <property type="project" value="InterPro"/>
</dbReference>
<evidence type="ECO:0000313" key="9">
    <source>
        <dbReference type="EMBL" id="ROZ64692.1"/>
    </source>
</evidence>
<evidence type="ECO:0000256" key="7">
    <source>
        <dbReference type="ARBA" id="ARBA00023239"/>
    </source>
</evidence>
<keyword evidence="3" id="KW-0227">DNA damage</keyword>
<evidence type="ECO:0000256" key="5">
    <source>
        <dbReference type="ARBA" id="ARBA00023124"/>
    </source>
</evidence>
<name>A0A3N3ZSX6_9MICC</name>
<evidence type="ECO:0000313" key="10">
    <source>
        <dbReference type="Proteomes" id="UP000270616"/>
    </source>
</evidence>
<evidence type="ECO:0000256" key="3">
    <source>
        <dbReference type="ARBA" id="ARBA00022763"/>
    </source>
</evidence>
<dbReference type="SUPFAM" id="SSF143081">
    <property type="entry name" value="BB1717-like"/>
    <property type="match status" value="1"/>
</dbReference>